<dbReference type="AlphaFoldDB" id="H2ZC58"/>
<name>H2ZC58_CIOSA</name>
<sequence length="193" mass="21595">MMLKTNFNQFVKGYSEAASKMGKDHVSTFQLILGLSHPHSTGSIKLQSPDINQHPLIDPHYLEDYRDVKVLVEGFKVLEKLENSKAYKSKGLRMSIVAPNCDSLEIRSEKYYECVARSLALTEYHPCCTAKMGHKDDVMAVTDPRLRVRKVSGLRIADASVMPMVTTANTQSPCYMIGEKAADLIKSDWGLVL</sequence>
<dbReference type="PANTHER" id="PTHR11552:SF147">
    <property type="entry name" value="CHOLINE DEHYDROGENASE, MITOCHONDRIAL"/>
    <property type="match status" value="1"/>
</dbReference>
<dbReference type="PANTHER" id="PTHR11552">
    <property type="entry name" value="GLUCOSE-METHANOL-CHOLINE GMC OXIDOREDUCTASE"/>
    <property type="match status" value="1"/>
</dbReference>
<proteinExistence type="inferred from homology"/>
<dbReference type="Proteomes" id="UP000007875">
    <property type="component" value="Unassembled WGS sequence"/>
</dbReference>
<dbReference type="Ensembl" id="ENSCSAVT00000015348.1">
    <property type="protein sequence ID" value="ENSCSAVP00000015174.1"/>
    <property type="gene ID" value="ENSCSAVG00000008898.1"/>
</dbReference>
<evidence type="ECO:0000313" key="3">
    <source>
        <dbReference type="Ensembl" id="ENSCSAVP00000015174.1"/>
    </source>
</evidence>
<reference evidence="3" key="2">
    <citation type="submission" date="2025-08" db="UniProtKB">
        <authorList>
            <consortium name="Ensembl"/>
        </authorList>
    </citation>
    <scope>IDENTIFICATION</scope>
</reference>
<dbReference type="InParanoid" id="H2ZC58"/>
<dbReference type="OMA" id="VAMHVAS"/>
<feature type="domain" description="Glucose-methanol-choline oxidoreductase C-terminal" evidence="2">
    <location>
        <begin position="38"/>
        <end position="178"/>
    </location>
</feature>
<dbReference type="GeneTree" id="ENSGT00940000165117"/>
<comment type="similarity">
    <text evidence="1">Belongs to the GMC oxidoreductase family.</text>
</comment>
<dbReference type="GO" id="GO:0050660">
    <property type="term" value="F:flavin adenine dinucleotide binding"/>
    <property type="evidence" value="ECO:0007669"/>
    <property type="project" value="InterPro"/>
</dbReference>
<dbReference type="GO" id="GO:0005743">
    <property type="term" value="C:mitochondrial inner membrane"/>
    <property type="evidence" value="ECO:0007669"/>
    <property type="project" value="TreeGrafter"/>
</dbReference>
<dbReference type="InterPro" id="IPR007867">
    <property type="entry name" value="GMC_OxRtase_C"/>
</dbReference>
<evidence type="ECO:0000256" key="1">
    <source>
        <dbReference type="ARBA" id="ARBA00010790"/>
    </source>
</evidence>
<dbReference type="GO" id="GO:0008812">
    <property type="term" value="F:choline dehydrogenase activity"/>
    <property type="evidence" value="ECO:0007669"/>
    <property type="project" value="TreeGrafter"/>
</dbReference>
<accession>H2ZC58</accession>
<dbReference type="Gene3D" id="3.50.50.60">
    <property type="entry name" value="FAD/NAD(P)-binding domain"/>
    <property type="match status" value="1"/>
</dbReference>
<reference evidence="4" key="1">
    <citation type="submission" date="2003-08" db="EMBL/GenBank/DDBJ databases">
        <authorList>
            <person name="Birren B."/>
            <person name="Nusbaum C."/>
            <person name="Abebe A."/>
            <person name="Abouelleil A."/>
            <person name="Adekoya E."/>
            <person name="Ait-zahra M."/>
            <person name="Allen N."/>
            <person name="Allen T."/>
            <person name="An P."/>
            <person name="Anderson M."/>
            <person name="Anderson S."/>
            <person name="Arachchi H."/>
            <person name="Armbruster J."/>
            <person name="Bachantsang P."/>
            <person name="Baldwin J."/>
            <person name="Barry A."/>
            <person name="Bayul T."/>
            <person name="Blitshsteyn B."/>
            <person name="Bloom T."/>
            <person name="Blye J."/>
            <person name="Boguslavskiy L."/>
            <person name="Borowsky M."/>
            <person name="Boukhgalter B."/>
            <person name="Brunache A."/>
            <person name="Butler J."/>
            <person name="Calixte N."/>
            <person name="Calvo S."/>
            <person name="Camarata J."/>
            <person name="Campo K."/>
            <person name="Chang J."/>
            <person name="Cheshatsang Y."/>
            <person name="Citroen M."/>
            <person name="Collymore A."/>
            <person name="Considine T."/>
            <person name="Cook A."/>
            <person name="Cooke P."/>
            <person name="Corum B."/>
            <person name="Cuomo C."/>
            <person name="David R."/>
            <person name="Dawoe T."/>
            <person name="Degray S."/>
            <person name="Dodge S."/>
            <person name="Dooley K."/>
            <person name="Dorje P."/>
            <person name="Dorjee K."/>
            <person name="Dorris L."/>
            <person name="Duffey N."/>
            <person name="Dupes A."/>
            <person name="Elkins T."/>
            <person name="Engels R."/>
            <person name="Erickson J."/>
            <person name="Farina A."/>
            <person name="Faro S."/>
            <person name="Ferreira P."/>
            <person name="Fischer H."/>
            <person name="Fitzgerald M."/>
            <person name="Foley K."/>
            <person name="Gage D."/>
            <person name="Galagan J."/>
            <person name="Gearin G."/>
            <person name="Gnerre S."/>
            <person name="Gnirke A."/>
            <person name="Goyette A."/>
            <person name="Graham J."/>
            <person name="Grandbois E."/>
            <person name="Gyaltsen K."/>
            <person name="Hafez N."/>
            <person name="Hagopian D."/>
            <person name="Hagos B."/>
            <person name="Hall J."/>
            <person name="Hatcher B."/>
            <person name="Heller A."/>
            <person name="Higgins H."/>
            <person name="Honan T."/>
            <person name="Horn A."/>
            <person name="Houde N."/>
            <person name="Hughes L."/>
            <person name="Hulme W."/>
            <person name="Husby E."/>
            <person name="Iliev I."/>
            <person name="Jaffe D."/>
            <person name="Jones C."/>
            <person name="Kamal M."/>
            <person name="Kamat A."/>
            <person name="Kamvysselis M."/>
            <person name="Karlsson E."/>
            <person name="Kells C."/>
            <person name="Kieu A."/>
            <person name="Kisner P."/>
            <person name="Kodira C."/>
            <person name="Kulbokas E."/>
            <person name="Labutti K."/>
            <person name="Lama D."/>
            <person name="Landers T."/>
            <person name="Leger J."/>
            <person name="Levine S."/>
            <person name="Lewis D."/>
            <person name="Lewis T."/>
            <person name="Lindblad-toh K."/>
            <person name="Liu X."/>
            <person name="Lokyitsang T."/>
            <person name="Lokyitsang Y."/>
            <person name="Lucien O."/>
            <person name="Lui A."/>
            <person name="Ma L.J."/>
            <person name="Mabbitt R."/>
            <person name="Macdonald J."/>
            <person name="Maclean C."/>
            <person name="Major J."/>
            <person name="Manning J."/>
            <person name="Marabella R."/>
            <person name="Maru K."/>
            <person name="Matthews C."/>
            <person name="Mauceli E."/>
            <person name="Mccarthy M."/>
            <person name="Mcdonough S."/>
            <person name="Mcghee T."/>
            <person name="Meldrim J."/>
            <person name="Meneus L."/>
            <person name="Mesirov J."/>
            <person name="Mihalev A."/>
            <person name="Mihova T."/>
            <person name="Mikkelsen T."/>
            <person name="Mlenga V."/>
            <person name="Moru K."/>
            <person name="Mozes J."/>
            <person name="Mulrain L."/>
            <person name="Munson G."/>
            <person name="Naylor J."/>
            <person name="Newes C."/>
            <person name="Nguyen C."/>
            <person name="Nguyen N."/>
            <person name="Nguyen T."/>
            <person name="Nicol R."/>
            <person name="Nielsen C."/>
            <person name="Nizzari M."/>
            <person name="Norbu C."/>
            <person name="Norbu N."/>
            <person name="O'donnell P."/>
            <person name="Okoawo O."/>
            <person name="O'leary S."/>
            <person name="Omotosho B."/>
            <person name="O'neill K."/>
            <person name="Osman S."/>
            <person name="Parker S."/>
            <person name="Perrin D."/>
            <person name="Phunkhang P."/>
            <person name="Piqani B."/>
            <person name="Purcell S."/>
            <person name="Rachupka T."/>
            <person name="Ramasamy U."/>
            <person name="Rameau R."/>
            <person name="Ray V."/>
            <person name="Raymond C."/>
            <person name="Retta R."/>
            <person name="Richardson S."/>
            <person name="Rise C."/>
            <person name="Rodriguez J."/>
            <person name="Rogers J."/>
            <person name="Rogov P."/>
            <person name="Rutman M."/>
            <person name="Schupbach R."/>
            <person name="Seaman C."/>
            <person name="Settipalli S."/>
            <person name="Sharpe T."/>
            <person name="Sheridan J."/>
            <person name="Sherpa N."/>
            <person name="Shi J."/>
            <person name="Smirnov S."/>
            <person name="Smith C."/>
            <person name="Sougnez C."/>
            <person name="Spencer B."/>
            <person name="Stalker J."/>
            <person name="Stange-thomann N."/>
            <person name="Stavropoulos S."/>
            <person name="Stetson K."/>
            <person name="Stone C."/>
            <person name="Stone S."/>
            <person name="Stubbs M."/>
            <person name="Talamas J."/>
            <person name="Tchuinga P."/>
            <person name="Tenzing P."/>
            <person name="Tesfaye S."/>
            <person name="Theodore J."/>
            <person name="Thoulutsang Y."/>
            <person name="Topham K."/>
            <person name="Towey S."/>
            <person name="Tsamla T."/>
            <person name="Tsomo N."/>
            <person name="Vallee D."/>
            <person name="Vassiliev H."/>
            <person name="Venkataraman V."/>
            <person name="Vinson J."/>
            <person name="Vo A."/>
            <person name="Wade C."/>
            <person name="Wang S."/>
            <person name="Wangchuk T."/>
            <person name="Wangdi T."/>
            <person name="Whittaker C."/>
            <person name="Wilkinson J."/>
            <person name="Wu Y."/>
            <person name="Wyman D."/>
            <person name="Yadav S."/>
            <person name="Yang S."/>
            <person name="Yang X."/>
            <person name="Yeager S."/>
            <person name="Yee E."/>
            <person name="Young G."/>
            <person name="Zainoun J."/>
            <person name="Zembeck L."/>
            <person name="Zimmer A."/>
            <person name="Zody M."/>
            <person name="Lander E."/>
        </authorList>
    </citation>
    <scope>NUCLEOTIDE SEQUENCE [LARGE SCALE GENOMIC DNA]</scope>
</reference>
<dbReference type="HOGENOM" id="CLU_002865_2_7_1"/>
<dbReference type="eggNOG" id="KOG1238">
    <property type="taxonomic scope" value="Eukaryota"/>
</dbReference>
<keyword evidence="4" id="KW-1185">Reference proteome</keyword>
<evidence type="ECO:0000259" key="2">
    <source>
        <dbReference type="Pfam" id="PF05199"/>
    </source>
</evidence>
<dbReference type="STRING" id="51511.ENSCSAVP00000015174"/>
<protein>
    <recommendedName>
        <fullName evidence="2">Glucose-methanol-choline oxidoreductase C-terminal domain-containing protein</fullName>
    </recommendedName>
</protein>
<dbReference type="InterPro" id="IPR012132">
    <property type="entry name" value="GMC_OxRdtase"/>
</dbReference>
<dbReference type="SUPFAM" id="SSF54373">
    <property type="entry name" value="FAD-linked reductases, C-terminal domain"/>
    <property type="match status" value="1"/>
</dbReference>
<organism evidence="3 4">
    <name type="scientific">Ciona savignyi</name>
    <name type="common">Pacific transparent sea squirt</name>
    <dbReference type="NCBI Taxonomy" id="51511"/>
    <lineage>
        <taxon>Eukaryota</taxon>
        <taxon>Metazoa</taxon>
        <taxon>Chordata</taxon>
        <taxon>Tunicata</taxon>
        <taxon>Ascidiacea</taxon>
        <taxon>Phlebobranchia</taxon>
        <taxon>Cionidae</taxon>
        <taxon>Ciona</taxon>
    </lineage>
</organism>
<reference evidence="3" key="3">
    <citation type="submission" date="2025-09" db="UniProtKB">
        <authorList>
            <consortium name="Ensembl"/>
        </authorList>
    </citation>
    <scope>IDENTIFICATION</scope>
</reference>
<dbReference type="SUPFAM" id="SSF51905">
    <property type="entry name" value="FAD/NAD(P)-binding domain"/>
    <property type="match status" value="1"/>
</dbReference>
<dbReference type="Pfam" id="PF05199">
    <property type="entry name" value="GMC_oxred_C"/>
    <property type="match status" value="1"/>
</dbReference>
<dbReference type="InterPro" id="IPR036188">
    <property type="entry name" value="FAD/NAD-bd_sf"/>
</dbReference>
<dbReference type="Gene3D" id="3.30.560.10">
    <property type="entry name" value="Glucose Oxidase, domain 3"/>
    <property type="match status" value="1"/>
</dbReference>
<evidence type="ECO:0000313" key="4">
    <source>
        <dbReference type="Proteomes" id="UP000007875"/>
    </source>
</evidence>